<evidence type="ECO:0000313" key="4">
    <source>
        <dbReference type="Proteomes" id="UP000430670"/>
    </source>
</evidence>
<dbReference type="AlphaFoldDB" id="A0A6I3SGU8"/>
<dbReference type="RefSeq" id="WP_155475114.1">
    <property type="nucleotide sequence ID" value="NZ_WNKU01000002.1"/>
</dbReference>
<dbReference type="Proteomes" id="UP000430670">
    <property type="component" value="Unassembled WGS sequence"/>
</dbReference>
<dbReference type="PROSITE" id="PS51257">
    <property type="entry name" value="PROKAR_LIPOPROTEIN"/>
    <property type="match status" value="1"/>
</dbReference>
<dbReference type="InterPro" id="IPR052910">
    <property type="entry name" value="ABC-Purine-Binding"/>
</dbReference>
<reference evidence="3 4" key="1">
    <citation type="submission" date="2019-11" db="EMBL/GenBank/DDBJ databases">
        <title>Whole-genome sequence of a the green, strictly anaerobic photosynthetic bacterium Heliobacillus mobilis DSM 6151.</title>
        <authorList>
            <person name="Kyndt J.A."/>
            <person name="Meyer T.E."/>
        </authorList>
    </citation>
    <scope>NUCLEOTIDE SEQUENCE [LARGE SCALE GENOMIC DNA]</scope>
    <source>
        <strain evidence="3 4">DSM 6151</strain>
    </source>
</reference>
<accession>A0A6I3SGU8</accession>
<dbReference type="PANTHER" id="PTHR43208">
    <property type="entry name" value="ABC TRANSPORTER SUBSTRATE-BINDING PROTEIN"/>
    <property type="match status" value="1"/>
</dbReference>
<evidence type="ECO:0000256" key="1">
    <source>
        <dbReference type="ARBA" id="ARBA00022729"/>
    </source>
</evidence>
<evidence type="ECO:0000313" key="3">
    <source>
        <dbReference type="EMBL" id="MTV48017.1"/>
    </source>
</evidence>
<comment type="caution">
    <text evidence="3">The sequence shown here is derived from an EMBL/GenBank/DDBJ whole genome shotgun (WGS) entry which is preliminary data.</text>
</comment>
<keyword evidence="1" id="KW-0732">Signal</keyword>
<dbReference type="EMBL" id="WNKU01000002">
    <property type="protein sequence ID" value="MTV48017.1"/>
    <property type="molecule type" value="Genomic_DNA"/>
</dbReference>
<proteinExistence type="predicted"/>
<dbReference type="CDD" id="cd19963">
    <property type="entry name" value="PBP1_BMP-like"/>
    <property type="match status" value="1"/>
</dbReference>
<protein>
    <submittedName>
        <fullName evidence="3">BMP family ABC transporter substrate-binding protein</fullName>
    </submittedName>
</protein>
<keyword evidence="4" id="KW-1185">Reference proteome</keyword>
<dbReference type="Pfam" id="PF02608">
    <property type="entry name" value="Bmp"/>
    <property type="match status" value="1"/>
</dbReference>
<sequence length="375" mass="41074">MKLTRKYLFMFLSILLILSVAVVGCGGGKQASNAPAAGSGDKIKVAFVYVGPVGDAGWSYSHDQGRQYLVKEMPNVETTVVESVPEGADAERVLTELASKGNKVIFATSFGYMDYVEKVAKKFPDVVFLHATGFKTASNVGTYFGREYQARYLSGLVAGKQTQTNLIGYVAAMPIPEVIRGINAFTLGVKEVNPKATVKVVWTNTWYDPAKEKDAAKSLLDANCDVIAQHQDTPAPMQAAEERGKFGIGYNTDMSKFAPKAVLTSPVWNWGPYYVKTVKAVMDKTWKSEQYWGPMSDNIIDLAPFGPMVGEDTKALVAKKKDTILKGQWDVFTGPIKDQQGQVKVQEGQKMTDKEMLGFDWFVQGVDGTIPSAKQ</sequence>
<dbReference type="Gene3D" id="3.40.50.2300">
    <property type="match status" value="2"/>
</dbReference>
<dbReference type="OrthoDB" id="9769871at2"/>
<feature type="domain" description="ABC transporter substrate-binding protein PnrA-like" evidence="2">
    <location>
        <begin position="42"/>
        <end position="326"/>
    </location>
</feature>
<organism evidence="3 4">
    <name type="scientific">Heliobacterium mobile</name>
    <name type="common">Heliobacillus mobilis</name>
    <dbReference type="NCBI Taxonomy" id="28064"/>
    <lineage>
        <taxon>Bacteria</taxon>
        <taxon>Bacillati</taxon>
        <taxon>Bacillota</taxon>
        <taxon>Clostridia</taxon>
        <taxon>Eubacteriales</taxon>
        <taxon>Heliobacteriaceae</taxon>
        <taxon>Heliobacterium</taxon>
    </lineage>
</organism>
<dbReference type="InterPro" id="IPR003760">
    <property type="entry name" value="PnrA-like"/>
</dbReference>
<dbReference type="GO" id="GO:0005886">
    <property type="term" value="C:plasma membrane"/>
    <property type="evidence" value="ECO:0007669"/>
    <property type="project" value="InterPro"/>
</dbReference>
<gene>
    <name evidence="3" type="ORF">GJ688_03360</name>
</gene>
<dbReference type="PANTHER" id="PTHR43208:SF1">
    <property type="entry name" value="ABC TRANSPORTER SUBSTRATE-BINDING PROTEIN"/>
    <property type="match status" value="1"/>
</dbReference>
<evidence type="ECO:0000259" key="2">
    <source>
        <dbReference type="Pfam" id="PF02608"/>
    </source>
</evidence>
<name>A0A6I3SGU8_HELMO</name>